<dbReference type="PANTHER" id="PTHR45909">
    <property type="entry name" value="ADP-RIBOSYLATION FACTOR-RELATED PROTEIN 1"/>
    <property type="match status" value="1"/>
</dbReference>
<evidence type="ECO:0000313" key="5">
    <source>
        <dbReference type="EMBL" id="KAG9390244.1"/>
    </source>
</evidence>
<dbReference type="InterPro" id="IPR027417">
    <property type="entry name" value="P-loop_NTPase"/>
</dbReference>
<feature type="binding site" evidence="4">
    <location>
        <position position="58"/>
    </location>
    <ligand>
        <name>Mg(2+)</name>
        <dbReference type="ChEBI" id="CHEBI:18420"/>
    </ligand>
</feature>
<dbReference type="GO" id="GO:0005794">
    <property type="term" value="C:Golgi apparatus"/>
    <property type="evidence" value="ECO:0007669"/>
    <property type="project" value="TreeGrafter"/>
</dbReference>
<dbReference type="GO" id="GO:0006886">
    <property type="term" value="P:intracellular protein transport"/>
    <property type="evidence" value="ECO:0007669"/>
    <property type="project" value="TreeGrafter"/>
</dbReference>
<name>A0A8J6AYB8_9EUKA</name>
<feature type="binding site" evidence="4">
    <location>
        <position position="81"/>
    </location>
    <ligand>
        <name>Mg(2+)</name>
        <dbReference type="ChEBI" id="CHEBI:18420"/>
    </ligand>
</feature>
<dbReference type="GO" id="GO:0003924">
    <property type="term" value="F:GTPase activity"/>
    <property type="evidence" value="ECO:0007669"/>
    <property type="project" value="InterPro"/>
</dbReference>
<keyword evidence="2 3" id="KW-0342">GTP-binding</keyword>
<evidence type="ECO:0000256" key="4">
    <source>
        <dbReference type="PIRSR" id="PIRSR606689-2"/>
    </source>
</evidence>
<dbReference type="SUPFAM" id="SSF52540">
    <property type="entry name" value="P-loop containing nucleoside triphosphate hydrolases"/>
    <property type="match status" value="1"/>
</dbReference>
<dbReference type="GO" id="GO:0046872">
    <property type="term" value="F:metal ion binding"/>
    <property type="evidence" value="ECO:0007669"/>
    <property type="project" value="UniProtKB-KW"/>
</dbReference>
<keyword evidence="1 3" id="KW-0547">Nucleotide-binding</keyword>
<feature type="binding site" evidence="3">
    <location>
        <begin position="51"/>
        <end position="58"/>
    </location>
    <ligand>
        <name>GTP</name>
        <dbReference type="ChEBI" id="CHEBI:37565"/>
    </ligand>
</feature>
<dbReference type="GO" id="GO:0043001">
    <property type="term" value="P:Golgi to plasma membrane protein transport"/>
    <property type="evidence" value="ECO:0007669"/>
    <property type="project" value="TreeGrafter"/>
</dbReference>
<feature type="binding site" evidence="3">
    <location>
        <position position="103"/>
    </location>
    <ligand>
        <name>GTP</name>
        <dbReference type="ChEBI" id="CHEBI:37565"/>
    </ligand>
</feature>
<dbReference type="GO" id="GO:0005525">
    <property type="term" value="F:GTP binding"/>
    <property type="evidence" value="ECO:0007669"/>
    <property type="project" value="UniProtKB-KW"/>
</dbReference>
<keyword evidence="4" id="KW-0460">Magnesium</keyword>
<sequence>MHARHSLPFVWSAVVRPWPPDLTPVVNMLGFARDLYDYITFKPEMRVCLLGESGSGKTLFALTMADYFEPKERLQRQTKPTAGLNHIRIATETYRFCIWDLPGNKAFRSMWQRYSSDAHATIILATADCPAKDVRTVYDCLMHIPGRIAIMVRGSADPLMTVWGDIAQTVPLVDPAAMVMTTALLPPMRPAGGLGAVLGSISHCGAETLPPPEIEAVKGTLDGVPVILVGVSEGQKLCDVGERVLAWLSEG</sequence>
<dbReference type="EMBL" id="JAHDYR010000066">
    <property type="protein sequence ID" value="KAG9390244.1"/>
    <property type="molecule type" value="Genomic_DNA"/>
</dbReference>
<keyword evidence="6" id="KW-1185">Reference proteome</keyword>
<evidence type="ECO:0000256" key="2">
    <source>
        <dbReference type="ARBA" id="ARBA00023134"/>
    </source>
</evidence>
<organism evidence="5 6">
    <name type="scientific">Carpediemonas membranifera</name>
    <dbReference type="NCBI Taxonomy" id="201153"/>
    <lineage>
        <taxon>Eukaryota</taxon>
        <taxon>Metamonada</taxon>
        <taxon>Carpediemonas-like organisms</taxon>
        <taxon>Carpediemonas</taxon>
    </lineage>
</organism>
<accession>A0A8J6AYB8</accession>
<dbReference type="Proteomes" id="UP000717585">
    <property type="component" value="Unassembled WGS sequence"/>
</dbReference>
<evidence type="ECO:0000313" key="6">
    <source>
        <dbReference type="Proteomes" id="UP000717585"/>
    </source>
</evidence>
<evidence type="ECO:0000256" key="1">
    <source>
        <dbReference type="ARBA" id="ARBA00022741"/>
    </source>
</evidence>
<evidence type="ECO:0000256" key="3">
    <source>
        <dbReference type="PIRSR" id="PIRSR606689-1"/>
    </source>
</evidence>
<dbReference type="GO" id="GO:0034067">
    <property type="term" value="P:protein localization to Golgi apparatus"/>
    <property type="evidence" value="ECO:0007669"/>
    <property type="project" value="TreeGrafter"/>
</dbReference>
<keyword evidence="4" id="KW-0479">Metal-binding</keyword>
<comment type="caution">
    <text evidence="5">The sequence shown here is derived from an EMBL/GenBank/DDBJ whole genome shotgun (WGS) entry which is preliminary data.</text>
</comment>
<dbReference type="Gene3D" id="3.40.50.300">
    <property type="entry name" value="P-loop containing nucleotide triphosphate hydrolases"/>
    <property type="match status" value="1"/>
</dbReference>
<dbReference type="AlphaFoldDB" id="A0A8J6AYB8"/>
<dbReference type="InterPro" id="IPR024156">
    <property type="entry name" value="Small_GTPase_ARF"/>
</dbReference>
<proteinExistence type="predicted"/>
<dbReference type="InterPro" id="IPR006689">
    <property type="entry name" value="Small_GTPase_ARF/SAR"/>
</dbReference>
<gene>
    <name evidence="5" type="ORF">J8273_8284</name>
</gene>
<dbReference type="Pfam" id="PF00025">
    <property type="entry name" value="Arf"/>
    <property type="match status" value="1"/>
</dbReference>
<protein>
    <submittedName>
        <fullName evidence="5">Small GTPase superfamily ARF/SAR type</fullName>
    </submittedName>
</protein>
<reference evidence="5" key="1">
    <citation type="submission" date="2021-05" db="EMBL/GenBank/DDBJ databases">
        <title>A free-living protist that lacks canonical eukaryotic 1 DNA replication and segregation systems.</title>
        <authorList>
            <person name="Salas-Leiva D.E."/>
            <person name="Tromer E.C."/>
            <person name="Curtis B.A."/>
            <person name="Jerlstrom-Hultqvist J."/>
            <person name="Kolisko M."/>
            <person name="Yi Z."/>
            <person name="Salas-Leiva J.S."/>
            <person name="Gallot-Lavallee L."/>
            <person name="Kops G.J.P.L."/>
            <person name="Archibald J.M."/>
            <person name="Simpson A.G.B."/>
            <person name="Roger A.J."/>
        </authorList>
    </citation>
    <scope>NUCLEOTIDE SEQUENCE</scope>
    <source>
        <strain evidence="5">BICM</strain>
    </source>
</reference>
<dbReference type="PANTHER" id="PTHR45909:SF1">
    <property type="entry name" value="ADP-RIBOSYLATION FACTOR-RELATED PROTEIN 1"/>
    <property type="match status" value="1"/>
</dbReference>